<dbReference type="Proteomes" id="UP000032803">
    <property type="component" value="Chromosome I"/>
</dbReference>
<feature type="transmembrane region" description="Helical" evidence="1">
    <location>
        <begin position="103"/>
        <end position="119"/>
    </location>
</feature>
<evidence type="ECO:0000256" key="1">
    <source>
        <dbReference type="SAM" id="Phobius"/>
    </source>
</evidence>
<keyword evidence="1" id="KW-0812">Transmembrane</keyword>
<dbReference type="AlphaFoldDB" id="A0A0A8UPU6"/>
<feature type="transmembrane region" description="Helical" evidence="1">
    <location>
        <begin position="41"/>
        <end position="59"/>
    </location>
</feature>
<accession>A0A0A8UPU6</accession>
<evidence type="ECO:0000313" key="3">
    <source>
        <dbReference type="Proteomes" id="UP000032803"/>
    </source>
</evidence>
<dbReference type="KEGG" id="lha:LHA_1863"/>
<reference evidence="3" key="1">
    <citation type="submission" date="2014-09" db="EMBL/GenBank/DDBJ databases">
        <authorList>
            <person name="Gomez-Valero L."/>
        </authorList>
    </citation>
    <scope>NUCLEOTIDE SEQUENCE [LARGE SCALE GENOMIC DNA]</scope>
    <source>
        <strain evidence="3">ATCC35250</strain>
    </source>
</reference>
<name>A0A0A8UPU6_LEGHA</name>
<feature type="transmembrane region" description="Helical" evidence="1">
    <location>
        <begin position="140"/>
        <end position="162"/>
    </location>
</feature>
<dbReference type="PATRIC" id="fig|449.7.peg.2268"/>
<dbReference type="STRING" id="449.LHA_1863"/>
<evidence type="ECO:0008006" key="4">
    <source>
        <dbReference type="Google" id="ProtNLM"/>
    </source>
</evidence>
<organism evidence="2 3">
    <name type="scientific">Legionella hackeliae</name>
    <dbReference type="NCBI Taxonomy" id="449"/>
    <lineage>
        <taxon>Bacteria</taxon>
        <taxon>Pseudomonadati</taxon>
        <taxon>Pseudomonadota</taxon>
        <taxon>Gammaproteobacteria</taxon>
        <taxon>Legionellales</taxon>
        <taxon>Legionellaceae</taxon>
        <taxon>Legionella</taxon>
    </lineage>
</organism>
<keyword evidence="3" id="KW-1185">Reference proteome</keyword>
<feature type="transmembrane region" description="Helical" evidence="1">
    <location>
        <begin position="12"/>
        <end position="35"/>
    </location>
</feature>
<dbReference type="HOGENOM" id="CLU_1022306_0_0_6"/>
<keyword evidence="1" id="KW-0472">Membrane</keyword>
<protein>
    <recommendedName>
        <fullName evidence="4">Transmembrane protein</fullName>
    </recommendedName>
</protein>
<dbReference type="OrthoDB" id="5651454at2"/>
<gene>
    <name evidence="2" type="ORF">LHA_1863</name>
</gene>
<evidence type="ECO:0000313" key="2">
    <source>
        <dbReference type="EMBL" id="CEK10895.1"/>
    </source>
</evidence>
<feature type="transmembrane region" description="Helical" evidence="1">
    <location>
        <begin position="168"/>
        <end position="188"/>
    </location>
</feature>
<dbReference type="RefSeq" id="WP_045106188.1">
    <property type="nucleotide sequence ID" value="NZ_LN681225.1"/>
</dbReference>
<keyword evidence="1" id="KW-1133">Transmembrane helix</keyword>
<dbReference type="EMBL" id="LN681225">
    <property type="protein sequence ID" value="CEK10895.1"/>
    <property type="molecule type" value="Genomic_DNA"/>
</dbReference>
<feature type="transmembrane region" description="Helical" evidence="1">
    <location>
        <begin position="80"/>
        <end position="97"/>
    </location>
</feature>
<proteinExistence type="predicted"/>
<sequence>MKIAERLDTASGVFFFLGFVVSQLQYSPFVLLAALANLGTLFFYSIGYGLWLIASQLYPEYPRKQDCWYGFIEVKNQHRIAATLGTIAMLCCIAGIFLPVCLITAGWLFFASNLIWCIAEYHKQKIHPTHSNAQSAYMKYAILSTLLALIPAAAATISMFFPPAALCAFIVSTSLGFSLGALSFYCWLEYTLDINEQPLPQSYKLLSQHLEITHLPTPSPSPCQTHTISLWKKDAILVADESKDLSLLCNT</sequence>